<name>A0ABN6D938_9BURK</name>
<reference evidence="1 2" key="1">
    <citation type="journal article" date="2021" name="Microbiol. Spectr.">
        <title>A Single Bacterium Capable of Oxidation and Reduction of Iron at Circumneutral pH.</title>
        <authorList>
            <person name="Kato S."/>
            <person name="Ohkuma M."/>
        </authorList>
    </citation>
    <scope>NUCLEOTIDE SEQUENCE [LARGE SCALE GENOMIC DNA]</scope>
    <source>
        <strain evidence="1 2">MIZ03</strain>
    </source>
</reference>
<dbReference type="EMBL" id="AP024238">
    <property type="protein sequence ID" value="BCO28540.1"/>
    <property type="molecule type" value="Genomic_DNA"/>
</dbReference>
<gene>
    <name evidence="1" type="ORF">MIZ03_3446</name>
</gene>
<dbReference type="Proteomes" id="UP000824366">
    <property type="component" value="Chromosome"/>
</dbReference>
<protein>
    <submittedName>
        <fullName evidence="1">Uncharacterized protein</fullName>
    </submittedName>
</protein>
<proteinExistence type="predicted"/>
<organism evidence="1 2">
    <name type="scientific">Rhodoferax lithotrophicus</name>
    <dbReference type="NCBI Taxonomy" id="2798804"/>
    <lineage>
        <taxon>Bacteria</taxon>
        <taxon>Pseudomonadati</taxon>
        <taxon>Pseudomonadota</taxon>
        <taxon>Betaproteobacteria</taxon>
        <taxon>Burkholderiales</taxon>
        <taxon>Comamonadaceae</taxon>
        <taxon>Rhodoferax</taxon>
    </lineage>
</organism>
<keyword evidence="2" id="KW-1185">Reference proteome</keyword>
<evidence type="ECO:0000313" key="1">
    <source>
        <dbReference type="EMBL" id="BCO28540.1"/>
    </source>
</evidence>
<accession>A0ABN6D938</accession>
<sequence length="59" mass="6752">MKRLAHTPTHGQTLMLSKRRQFDMRLHHSGPPHHNFDAGLFIVVVVSHELTFTPLPLTV</sequence>
<evidence type="ECO:0000313" key="2">
    <source>
        <dbReference type="Proteomes" id="UP000824366"/>
    </source>
</evidence>